<keyword evidence="2" id="KW-1185">Reference proteome</keyword>
<evidence type="ECO:0008006" key="3">
    <source>
        <dbReference type="Google" id="ProtNLM"/>
    </source>
</evidence>
<comment type="caution">
    <text evidence="1">The sequence shown here is derived from an EMBL/GenBank/DDBJ whole genome shotgun (WGS) entry which is preliminary data.</text>
</comment>
<sequence>MSVCSGVPNLDSSIQETSLTVTEKVKRHNPDNYIWVLRSKFCHQISNITLKKLNTHDNENDETVELRNEDSQDLEKCLEQCFPNAPEDMKLLLQSQAAALKANSPNGRRWNKRVISICLALSVRSPRTYQDIVDSTMMILHTGRHLRRYNNRVPQESGPYDEVFMWMYQAANDANVPEEGWAGGLIHDETKIQQDLVMDMRGGKPHLVGWVDTGDEGNDLRTIYFLGYTGFRFPICHYPTCSVKAYELHIMIWDVIARLQDWVFSVDYILQDDGEENRQFIKSHFNGNPLDSKYMAVNLVNATKLVAMSQDFSHNMKKKNRNGIMKSGDIKGLHTRKLKLNEKYILWKHWITDQYHHKFSDAHLYPNSAEKMRHHLAEEMLDSNTLFLMKKNTSKMISIFRDHRPVKNVHDERLQYLYHILQWFTNWRISANNDESIAKGERSKSLLSSQCCDDVESMLVTFSEICKRHLEEFPYGGVLPSRFNTDILENHFCQECGLHNGNATHPSYSTYCSTVNSVILGQSLKSIGRKSNSGIAAAKPFTFDVNEPLTKRRKKQEYLRV</sequence>
<evidence type="ECO:0000313" key="2">
    <source>
        <dbReference type="Proteomes" id="UP001634394"/>
    </source>
</evidence>
<dbReference type="EMBL" id="JBJQND010000014">
    <property type="protein sequence ID" value="KAL3854690.1"/>
    <property type="molecule type" value="Genomic_DNA"/>
</dbReference>
<accession>A0ABD3UZ20</accession>
<evidence type="ECO:0000313" key="1">
    <source>
        <dbReference type="EMBL" id="KAL3854690.1"/>
    </source>
</evidence>
<protein>
    <recommendedName>
        <fullName evidence="3">Transposase</fullName>
    </recommendedName>
</protein>
<dbReference type="AlphaFoldDB" id="A0ABD3UZ20"/>
<gene>
    <name evidence="1" type="ORF">ACJMK2_013948</name>
</gene>
<organism evidence="1 2">
    <name type="scientific">Sinanodonta woodiana</name>
    <name type="common">Chinese pond mussel</name>
    <name type="synonym">Anodonta woodiana</name>
    <dbReference type="NCBI Taxonomy" id="1069815"/>
    <lineage>
        <taxon>Eukaryota</taxon>
        <taxon>Metazoa</taxon>
        <taxon>Spiralia</taxon>
        <taxon>Lophotrochozoa</taxon>
        <taxon>Mollusca</taxon>
        <taxon>Bivalvia</taxon>
        <taxon>Autobranchia</taxon>
        <taxon>Heteroconchia</taxon>
        <taxon>Palaeoheterodonta</taxon>
        <taxon>Unionida</taxon>
        <taxon>Unionoidea</taxon>
        <taxon>Unionidae</taxon>
        <taxon>Unioninae</taxon>
        <taxon>Sinanodonta</taxon>
    </lineage>
</organism>
<name>A0ABD3UZ20_SINWO</name>
<proteinExistence type="predicted"/>
<reference evidence="1 2" key="1">
    <citation type="submission" date="2024-11" db="EMBL/GenBank/DDBJ databases">
        <title>Chromosome-level genome assembly of the freshwater bivalve Anodonta woodiana.</title>
        <authorList>
            <person name="Chen X."/>
        </authorList>
    </citation>
    <scope>NUCLEOTIDE SEQUENCE [LARGE SCALE GENOMIC DNA]</scope>
    <source>
        <strain evidence="1">MN2024</strain>
        <tissue evidence="1">Gills</tissue>
    </source>
</reference>
<dbReference type="Proteomes" id="UP001634394">
    <property type="component" value="Unassembled WGS sequence"/>
</dbReference>